<dbReference type="AlphaFoldDB" id="A0A364Y620"/>
<evidence type="ECO:0000313" key="5">
    <source>
        <dbReference type="Proteomes" id="UP000251889"/>
    </source>
</evidence>
<dbReference type="Pfam" id="PF00930">
    <property type="entry name" value="DPPIV_N"/>
    <property type="match status" value="1"/>
</dbReference>
<dbReference type="GO" id="GO:0006508">
    <property type="term" value="P:proteolysis"/>
    <property type="evidence" value="ECO:0007669"/>
    <property type="project" value="InterPro"/>
</dbReference>
<accession>A0A364Y620</accession>
<comment type="caution">
    <text evidence="4">The sequence shown here is derived from an EMBL/GenBank/DDBJ whole genome shotgun (WGS) entry which is preliminary data.</text>
</comment>
<dbReference type="EMBL" id="QMFY01000002">
    <property type="protein sequence ID" value="RAW02282.1"/>
    <property type="molecule type" value="Genomic_DNA"/>
</dbReference>
<dbReference type="InterPro" id="IPR002469">
    <property type="entry name" value="Peptidase_S9B_N"/>
</dbReference>
<evidence type="ECO:0000256" key="1">
    <source>
        <dbReference type="SAM" id="SignalP"/>
    </source>
</evidence>
<dbReference type="Proteomes" id="UP000251889">
    <property type="component" value="Unassembled WGS sequence"/>
</dbReference>
<feature type="signal peptide" evidence="1">
    <location>
        <begin position="1"/>
        <end position="20"/>
    </location>
</feature>
<dbReference type="Gene3D" id="2.140.10.30">
    <property type="entry name" value="Dipeptidylpeptidase IV, N-terminal domain"/>
    <property type="match status" value="1"/>
</dbReference>
<keyword evidence="5" id="KW-1185">Reference proteome</keyword>
<dbReference type="PANTHER" id="PTHR11731:SF118">
    <property type="entry name" value="BLR1971 PROTEIN"/>
    <property type="match status" value="1"/>
</dbReference>
<gene>
    <name evidence="4" type="ORF">DQQ10_07030</name>
</gene>
<evidence type="ECO:0000313" key="4">
    <source>
        <dbReference type="EMBL" id="RAW02282.1"/>
    </source>
</evidence>
<feature type="domain" description="Peptidase S9 prolyl oligopeptidase catalytic" evidence="2">
    <location>
        <begin position="541"/>
        <end position="721"/>
    </location>
</feature>
<evidence type="ECO:0000259" key="2">
    <source>
        <dbReference type="Pfam" id="PF00326"/>
    </source>
</evidence>
<feature type="domain" description="Dipeptidylpeptidase IV N-terminal" evidence="3">
    <location>
        <begin position="115"/>
        <end position="458"/>
    </location>
</feature>
<dbReference type="GO" id="GO:0008236">
    <property type="term" value="F:serine-type peptidase activity"/>
    <property type="evidence" value="ECO:0007669"/>
    <property type="project" value="InterPro"/>
</dbReference>
<organism evidence="4 5">
    <name type="scientific">Pseudochryseolinea flava</name>
    <dbReference type="NCBI Taxonomy" id="2059302"/>
    <lineage>
        <taxon>Bacteria</taxon>
        <taxon>Pseudomonadati</taxon>
        <taxon>Bacteroidota</taxon>
        <taxon>Cytophagia</taxon>
        <taxon>Cytophagales</taxon>
        <taxon>Fulvivirgaceae</taxon>
        <taxon>Pseudochryseolinea</taxon>
    </lineage>
</organism>
<dbReference type="PANTHER" id="PTHR11731">
    <property type="entry name" value="PROTEASE FAMILY S9B,C DIPEPTIDYL-PEPTIDASE IV-RELATED"/>
    <property type="match status" value="1"/>
</dbReference>
<dbReference type="SUPFAM" id="SSF53474">
    <property type="entry name" value="alpha/beta-Hydrolases"/>
    <property type="match status" value="1"/>
</dbReference>
<dbReference type="Gene3D" id="3.40.50.1820">
    <property type="entry name" value="alpha/beta hydrolase"/>
    <property type="match status" value="1"/>
</dbReference>
<evidence type="ECO:0000259" key="3">
    <source>
        <dbReference type="Pfam" id="PF00930"/>
    </source>
</evidence>
<dbReference type="Pfam" id="PF00326">
    <property type="entry name" value="Peptidase_S9"/>
    <property type="match status" value="1"/>
</dbReference>
<feature type="chain" id="PRO_5016893262" evidence="1">
    <location>
        <begin position="21"/>
        <end position="757"/>
    </location>
</feature>
<proteinExistence type="predicted"/>
<reference evidence="4 5" key="1">
    <citation type="submission" date="2018-06" db="EMBL/GenBank/DDBJ databases">
        <title>Chryseolinea flavus sp. nov., a member of the phylum Bacteroidetes isolated from soil.</title>
        <authorList>
            <person name="Li Y."/>
            <person name="Wang J."/>
        </authorList>
    </citation>
    <scope>NUCLEOTIDE SEQUENCE [LARGE SCALE GENOMIC DNA]</scope>
    <source>
        <strain evidence="4 5">SDU1-6</strain>
    </source>
</reference>
<dbReference type="RefSeq" id="WP_112746105.1">
    <property type="nucleotide sequence ID" value="NZ_QMFY01000002.1"/>
</dbReference>
<protein>
    <submittedName>
        <fullName evidence="4">S9 family peptidase</fullName>
    </submittedName>
</protein>
<dbReference type="InterPro" id="IPR029058">
    <property type="entry name" value="AB_hydrolase_fold"/>
</dbReference>
<keyword evidence="1" id="KW-0732">Signal</keyword>
<dbReference type="InterPro" id="IPR050278">
    <property type="entry name" value="Serine_Prot_S9B/DPPIV"/>
</dbReference>
<dbReference type="InterPro" id="IPR001375">
    <property type="entry name" value="Peptidase_S9_cat"/>
</dbReference>
<name>A0A364Y620_9BACT</name>
<dbReference type="OrthoDB" id="9812921at2"/>
<sequence>MKRQCFIISFFITLSLATLAQGTVEDFRRADAARATFRNKAYNIPGVFHWIKGKHLCWYLNNARTGKEFILLDADNNKQQQAFDHNKIANSLSVKLGKKMKGSALPFTDIEFSADLKNIFFQVDSAKLKCNRTNGQCDVVEIVKPAKSPEVYWGDAFDERGNKPVGSPDSVWLAFVRDNNVFIRNKKDVSKVHQLSFDGDGVNYYSSYITWSPDSKKLVAYKVTAGDRRLIHFVESSPADQLQPKLHTRQYLKPGDGLPQKQPQLFLIDEKKHVAIDDQHFKNQYFLENIVWNPDSKFFTFEFNERGHQRYRILKVSANNGEVKTVVDEASKTFIDYSGKKFRHDVLAASEIVWASERDGWNHLYLYDTHTGTVKNQITKGEWVVRSVIHVDETKRRILFTASGLDPDHDPYLEHTCVVNFDGSGFTRLTTSNADHTTTFSDDYKFFIDYESRIDLPPVCKLYEADPVSEKMILQTADLTDLQKTGWKSAEVFSAKGRDGETDIWGIVIRPSNFDALKKYPVVEMVYAGPQSFYVPKSWSSNSYLHSIAELGFIVVQVDGMGTSWRSKAFHDVCWKNLKDAGFPDRIAWIKALAQKYSFVDATRVGIFGGSAGGQNAAAAVLFHHDFYKAAVASCGSHDNRVDKIWWNEQWMGYPIGPHYAESSNAVHADKLGGKLMLIVGELDDNVDPASTLQVANGLIKANKDFELVVIPGLGHSGGGEFGERKRRDFFVKHLLNVDPPSWDEAYRKGEPEKVIK</sequence>
<dbReference type="SUPFAM" id="SSF82171">
    <property type="entry name" value="DPP6 N-terminal domain-like"/>
    <property type="match status" value="1"/>
</dbReference>